<evidence type="ECO:0000313" key="9">
    <source>
        <dbReference type="EMBL" id="ANZ43208.1"/>
    </source>
</evidence>
<comment type="catalytic activity">
    <reaction evidence="8">
        <text>L-tyrosyl-[protein] + ATP = O-(5'-adenylyl)-L-tyrosyl-[protein] + diphosphate</text>
        <dbReference type="Rhea" id="RHEA:54288"/>
        <dbReference type="Rhea" id="RHEA-COMP:10136"/>
        <dbReference type="Rhea" id="RHEA-COMP:13846"/>
        <dbReference type="ChEBI" id="CHEBI:30616"/>
        <dbReference type="ChEBI" id="CHEBI:33019"/>
        <dbReference type="ChEBI" id="CHEBI:46858"/>
        <dbReference type="ChEBI" id="CHEBI:83624"/>
        <dbReference type="EC" id="2.7.7.108"/>
    </reaction>
</comment>
<dbReference type="OrthoDB" id="9776281at2"/>
<dbReference type="RefSeq" id="WP_065921530.1">
    <property type="nucleotide sequence ID" value="NZ_CP016793.1"/>
</dbReference>
<feature type="binding site" evidence="8">
    <location>
        <position position="238"/>
    </location>
    <ligand>
        <name>Mg(2+)</name>
        <dbReference type="ChEBI" id="CHEBI:18420"/>
    </ligand>
</feature>
<feature type="binding site" evidence="8">
    <location>
        <position position="247"/>
    </location>
    <ligand>
        <name>Mg(2+)</name>
        <dbReference type="ChEBI" id="CHEBI:18420"/>
    </ligand>
</feature>
<feature type="binding site" evidence="8">
    <location>
        <position position="173"/>
    </location>
    <ligand>
        <name>ATP</name>
        <dbReference type="ChEBI" id="CHEBI:30616"/>
    </ligand>
</feature>
<feature type="active site" description="Proton acceptor" evidence="8">
    <location>
        <position position="237"/>
    </location>
</feature>
<feature type="binding site" evidence="8">
    <location>
        <position position="115"/>
    </location>
    <ligand>
        <name>ATP</name>
        <dbReference type="ChEBI" id="CHEBI:30616"/>
    </ligand>
</feature>
<dbReference type="STRING" id="1586287.BBK82_32965"/>
<reference evidence="9 10" key="1">
    <citation type="submission" date="2016-07" db="EMBL/GenBank/DDBJ databases">
        <title>Complete genome sequence of the Lentzea guizhouensis DHS C013.</title>
        <authorList>
            <person name="Cao C."/>
        </authorList>
    </citation>
    <scope>NUCLEOTIDE SEQUENCE [LARGE SCALE GENOMIC DNA]</scope>
    <source>
        <strain evidence="9 10">DHS C013</strain>
    </source>
</reference>
<keyword evidence="7 8" id="KW-0460">Magnesium</keyword>
<dbReference type="GO" id="GO:0070733">
    <property type="term" value="F:AMPylase activity"/>
    <property type="evidence" value="ECO:0007669"/>
    <property type="project" value="UniProtKB-EC"/>
</dbReference>
<comment type="cofactor">
    <cofactor evidence="8">
        <name>Mg(2+)</name>
        <dbReference type="ChEBI" id="CHEBI:18420"/>
    </cofactor>
    <cofactor evidence="8">
        <name>Mn(2+)</name>
        <dbReference type="ChEBI" id="CHEBI:29035"/>
    </cofactor>
</comment>
<organism evidence="9 10">
    <name type="scientific">Lentzea guizhouensis</name>
    <dbReference type="NCBI Taxonomy" id="1586287"/>
    <lineage>
        <taxon>Bacteria</taxon>
        <taxon>Bacillati</taxon>
        <taxon>Actinomycetota</taxon>
        <taxon>Actinomycetes</taxon>
        <taxon>Pseudonocardiales</taxon>
        <taxon>Pseudonocardiaceae</taxon>
        <taxon>Lentzea</taxon>
    </lineage>
</organism>
<evidence type="ECO:0000256" key="5">
    <source>
        <dbReference type="ARBA" id="ARBA00022741"/>
    </source>
</evidence>
<evidence type="ECO:0000256" key="2">
    <source>
        <dbReference type="ARBA" id="ARBA00022679"/>
    </source>
</evidence>
<gene>
    <name evidence="8" type="primary">ydiU</name>
    <name evidence="8" type="synonym">selO</name>
    <name evidence="9" type="ORF">BBK82_32965</name>
</gene>
<dbReference type="EC" id="2.7.7.-" evidence="8"/>
<dbReference type="EC" id="2.7.7.108" evidence="8"/>
<feature type="binding site" evidence="8">
    <location>
        <position position="116"/>
    </location>
    <ligand>
        <name>ATP</name>
        <dbReference type="ChEBI" id="CHEBI:30616"/>
    </ligand>
</feature>
<dbReference type="GO" id="GO:0000287">
    <property type="term" value="F:magnesium ion binding"/>
    <property type="evidence" value="ECO:0007669"/>
    <property type="project" value="UniProtKB-UniRule"/>
</dbReference>
<evidence type="ECO:0000256" key="7">
    <source>
        <dbReference type="ARBA" id="ARBA00022842"/>
    </source>
</evidence>
<comment type="function">
    <text evidence="8">Nucleotidyltransferase involved in the post-translational modification of proteins. It can catalyze the addition of adenosine monophosphate (AMP) or uridine monophosphate (UMP) to a protein, resulting in modifications known as AMPylation and UMPylation.</text>
</comment>
<evidence type="ECO:0000256" key="1">
    <source>
        <dbReference type="ARBA" id="ARBA00009747"/>
    </source>
</evidence>
<keyword evidence="5 8" id="KW-0547">Nucleotide-binding</keyword>
<evidence type="ECO:0000256" key="3">
    <source>
        <dbReference type="ARBA" id="ARBA00022695"/>
    </source>
</evidence>
<evidence type="ECO:0000256" key="8">
    <source>
        <dbReference type="HAMAP-Rule" id="MF_00692"/>
    </source>
</evidence>
<protein>
    <recommendedName>
        <fullName evidence="8">Protein nucleotidyltransferase YdiU</fullName>
        <ecNumber evidence="8">2.7.7.-</ecNumber>
    </recommendedName>
    <alternativeName>
        <fullName evidence="8">Protein adenylyltransferase YdiU</fullName>
        <ecNumber evidence="8">2.7.7.108</ecNumber>
    </alternativeName>
    <alternativeName>
        <fullName evidence="8">Protein uridylyltransferase YdiU</fullName>
        <ecNumber evidence="8">2.7.7.-</ecNumber>
    </alternativeName>
</protein>
<dbReference type="HAMAP" id="MF_00692">
    <property type="entry name" value="SelO"/>
    <property type="match status" value="1"/>
</dbReference>
<dbReference type="GO" id="GO:0005524">
    <property type="term" value="F:ATP binding"/>
    <property type="evidence" value="ECO:0007669"/>
    <property type="project" value="UniProtKB-UniRule"/>
</dbReference>
<accession>A0A1B2HZR1</accession>
<keyword evidence="6 8" id="KW-0067">ATP-binding</keyword>
<feature type="binding site" evidence="8">
    <location>
        <position position="247"/>
    </location>
    <ligand>
        <name>ATP</name>
        <dbReference type="ChEBI" id="CHEBI:30616"/>
    </ligand>
</feature>
<keyword evidence="2 8" id="KW-0808">Transferase</keyword>
<dbReference type="PANTHER" id="PTHR32057:SF14">
    <property type="entry name" value="PROTEIN ADENYLYLTRANSFERASE SELO, MITOCHONDRIAL"/>
    <property type="match status" value="1"/>
</dbReference>
<sequence length="459" mass="50165">MSTILGTQFATAVPEMAVAWEAAEVPDPTLLALNEPLARELGLDPAWLCADGLGFLTGNGMPGVAQAYAGHQFGGYSPRLGDGRALLLGEIELGGRLRDLHLKGSGRTPFARGGDGLAAIGPMLREYVVSEAMHALGVPTTRSLAVVATGATVHRETPLPGAVLARVAASHLRVGSFQYARNTGDLDLLRRLADHAIDRHYPGLDHLQFYRAVVHQQTELVAQWMHIGFIHGVMNTDNMTISGETIDYGPCAFMEAYDPATVYSSIDHRGRYRYGNQPGIAQWNLARLAEALLPLFDDDEERAVEKALAVLEEFEARYLAAFQEGMRAKLGGVGDEQLVQDLLKLLHENHVDYTLFFRQLAVGNPRDLVLDLAGIDAWLARWNALGPDRQAMAGVNPVYVPRNHLVEEALTAATAGDLGPFERLLDAVRRPYDEREGLERYAEPAPRDFSASYQTFCGT</sequence>
<dbReference type="PANTHER" id="PTHR32057">
    <property type="entry name" value="PROTEIN ADENYLYLTRANSFERASE SELO, MITOCHONDRIAL"/>
    <property type="match status" value="1"/>
</dbReference>
<dbReference type="InterPro" id="IPR003846">
    <property type="entry name" value="SelO"/>
</dbReference>
<evidence type="ECO:0000256" key="4">
    <source>
        <dbReference type="ARBA" id="ARBA00022723"/>
    </source>
</evidence>
<feature type="binding site" evidence="8">
    <location>
        <position position="166"/>
    </location>
    <ligand>
        <name>ATP</name>
        <dbReference type="ChEBI" id="CHEBI:30616"/>
    </ligand>
</feature>
<dbReference type="EMBL" id="CP016793">
    <property type="protein sequence ID" value="ANZ43208.1"/>
    <property type="molecule type" value="Genomic_DNA"/>
</dbReference>
<comment type="catalytic activity">
    <reaction evidence="8">
        <text>L-tyrosyl-[protein] + UTP = O-(5'-uridylyl)-L-tyrosyl-[protein] + diphosphate</text>
        <dbReference type="Rhea" id="RHEA:83887"/>
        <dbReference type="Rhea" id="RHEA-COMP:10136"/>
        <dbReference type="Rhea" id="RHEA-COMP:20238"/>
        <dbReference type="ChEBI" id="CHEBI:33019"/>
        <dbReference type="ChEBI" id="CHEBI:46398"/>
        <dbReference type="ChEBI" id="CHEBI:46858"/>
        <dbReference type="ChEBI" id="CHEBI:90602"/>
    </reaction>
</comment>
<dbReference type="KEGG" id="led:BBK82_32965"/>
<comment type="catalytic activity">
    <reaction evidence="8">
        <text>L-threonyl-[protein] + ATP = 3-O-(5'-adenylyl)-L-threonyl-[protein] + diphosphate</text>
        <dbReference type="Rhea" id="RHEA:54292"/>
        <dbReference type="Rhea" id="RHEA-COMP:11060"/>
        <dbReference type="Rhea" id="RHEA-COMP:13847"/>
        <dbReference type="ChEBI" id="CHEBI:30013"/>
        <dbReference type="ChEBI" id="CHEBI:30616"/>
        <dbReference type="ChEBI" id="CHEBI:33019"/>
        <dbReference type="ChEBI" id="CHEBI:138113"/>
        <dbReference type="EC" id="2.7.7.108"/>
    </reaction>
</comment>
<keyword evidence="4 8" id="KW-0479">Metal-binding</keyword>
<feature type="binding site" evidence="8">
    <location>
        <position position="81"/>
    </location>
    <ligand>
        <name>ATP</name>
        <dbReference type="ChEBI" id="CHEBI:30616"/>
    </ligand>
</feature>
<evidence type="ECO:0000313" key="10">
    <source>
        <dbReference type="Proteomes" id="UP000093053"/>
    </source>
</evidence>
<proteinExistence type="inferred from homology"/>
<feature type="binding site" evidence="8">
    <location>
        <position position="84"/>
    </location>
    <ligand>
        <name>ATP</name>
        <dbReference type="ChEBI" id="CHEBI:30616"/>
    </ligand>
</feature>
<name>A0A1B2HZR1_9PSEU</name>
<keyword evidence="8" id="KW-0464">Manganese</keyword>
<evidence type="ECO:0000256" key="6">
    <source>
        <dbReference type="ARBA" id="ARBA00022840"/>
    </source>
</evidence>
<comment type="catalytic activity">
    <reaction evidence="8">
        <text>L-seryl-[protein] + ATP = 3-O-(5'-adenylyl)-L-seryl-[protein] + diphosphate</text>
        <dbReference type="Rhea" id="RHEA:58120"/>
        <dbReference type="Rhea" id="RHEA-COMP:9863"/>
        <dbReference type="Rhea" id="RHEA-COMP:15073"/>
        <dbReference type="ChEBI" id="CHEBI:29999"/>
        <dbReference type="ChEBI" id="CHEBI:30616"/>
        <dbReference type="ChEBI" id="CHEBI:33019"/>
        <dbReference type="ChEBI" id="CHEBI:142516"/>
        <dbReference type="EC" id="2.7.7.108"/>
    </reaction>
</comment>
<keyword evidence="3 8" id="KW-0548">Nucleotidyltransferase</keyword>
<dbReference type="Pfam" id="PF02696">
    <property type="entry name" value="SelO"/>
    <property type="match status" value="1"/>
</dbReference>
<dbReference type="Proteomes" id="UP000093053">
    <property type="component" value="Chromosome"/>
</dbReference>
<dbReference type="AlphaFoldDB" id="A0A1B2HZR1"/>
<dbReference type="NCBIfam" id="NF000658">
    <property type="entry name" value="PRK00029.1"/>
    <property type="match status" value="1"/>
</dbReference>
<comment type="similarity">
    <text evidence="1 8">Belongs to the SELO family.</text>
</comment>
<keyword evidence="10" id="KW-1185">Reference proteome</keyword>
<dbReference type="GO" id="GO:0030145">
    <property type="term" value="F:manganese ion binding"/>
    <property type="evidence" value="ECO:0007669"/>
    <property type="project" value="UniProtKB-UniRule"/>
</dbReference>
<comment type="catalytic activity">
    <reaction evidence="8">
        <text>L-seryl-[protein] + UTP = O-(5'-uridylyl)-L-seryl-[protein] + diphosphate</text>
        <dbReference type="Rhea" id="RHEA:64604"/>
        <dbReference type="Rhea" id="RHEA-COMP:9863"/>
        <dbReference type="Rhea" id="RHEA-COMP:16635"/>
        <dbReference type="ChEBI" id="CHEBI:29999"/>
        <dbReference type="ChEBI" id="CHEBI:33019"/>
        <dbReference type="ChEBI" id="CHEBI:46398"/>
        <dbReference type="ChEBI" id="CHEBI:156051"/>
    </reaction>
</comment>
<feature type="binding site" evidence="8">
    <location>
        <position position="103"/>
    </location>
    <ligand>
        <name>ATP</name>
        <dbReference type="ChEBI" id="CHEBI:30616"/>
    </ligand>
</feature>
<feature type="binding site" evidence="8">
    <location>
        <position position="83"/>
    </location>
    <ligand>
        <name>ATP</name>
        <dbReference type="ChEBI" id="CHEBI:30616"/>
    </ligand>
</feature>
<comment type="catalytic activity">
    <reaction evidence="8">
        <text>L-histidyl-[protein] + UTP = N(tele)-(5'-uridylyl)-L-histidyl-[protein] + diphosphate</text>
        <dbReference type="Rhea" id="RHEA:83891"/>
        <dbReference type="Rhea" id="RHEA-COMP:9745"/>
        <dbReference type="Rhea" id="RHEA-COMP:20239"/>
        <dbReference type="ChEBI" id="CHEBI:29979"/>
        <dbReference type="ChEBI" id="CHEBI:33019"/>
        <dbReference type="ChEBI" id="CHEBI:46398"/>
        <dbReference type="ChEBI" id="CHEBI:233474"/>
    </reaction>
</comment>